<dbReference type="Proteomes" id="UP001219585">
    <property type="component" value="Chromosome"/>
</dbReference>
<sequence length="387" mass="44965">MKCEPILLEDYVEGFLDEDEQKKIEDYLQFCKNCQCEYEQLLNEQNILFAQLNIPKITSSKEDAIMHHIYTDTKRKKSWYTLKISVISVAVIILSFTFYYWHRPPIEVTQQVDEPTQLVETSSSEQEEHLDSKQVLNYNEPFLDVSIDKVVENGENIDIHYRVKFKEQYQRDQDNVYKQLLNKYQDIEVANSHKVDEAQDDFFGSVKSNVRFSIRDKEGQLIITTKRIDGEQPMISNFSASGGGTAILGEMIYTTSVPKYTNPATFEVLQMEAFVFDLFETEVDTAHIQPFQFNNATYTIDSLEIKQRTLYIAISTEGEPEMLASDWHLAIDNRLIGYNSASSDYINNRTVYKLQFENFEQIPANLKLVPSTVIIKKQIDPIVFDLH</sequence>
<reference evidence="2" key="1">
    <citation type="submission" date="2022-11" db="EMBL/GenBank/DDBJ databases">
        <title>Lysinibacillus irui.</title>
        <authorList>
            <person name="Akintayo S.O."/>
        </authorList>
    </citation>
    <scope>NUCLEOTIDE SEQUENCE</scope>
    <source>
        <strain evidence="2">IRB4-01</strain>
    </source>
</reference>
<feature type="transmembrane region" description="Helical" evidence="1">
    <location>
        <begin position="80"/>
        <end position="101"/>
    </location>
</feature>
<evidence type="ECO:0000313" key="2">
    <source>
        <dbReference type="EMBL" id="WDV04923.1"/>
    </source>
</evidence>
<keyword evidence="1" id="KW-1133">Transmembrane helix</keyword>
<name>A0AAJ5RKG1_9BACI</name>
<protein>
    <submittedName>
        <fullName evidence="2">Zf-HC2 domain-containing protein</fullName>
    </submittedName>
</protein>
<evidence type="ECO:0000313" key="3">
    <source>
        <dbReference type="Proteomes" id="UP001219585"/>
    </source>
</evidence>
<proteinExistence type="predicted"/>
<accession>A0AAJ5RKG1</accession>
<evidence type="ECO:0000256" key="1">
    <source>
        <dbReference type="SAM" id="Phobius"/>
    </source>
</evidence>
<organism evidence="2 3">
    <name type="scientific">Lysinibacillus irui</name>
    <dbReference type="NCBI Taxonomy" id="2998077"/>
    <lineage>
        <taxon>Bacteria</taxon>
        <taxon>Bacillati</taxon>
        <taxon>Bacillota</taxon>
        <taxon>Bacilli</taxon>
        <taxon>Bacillales</taxon>
        <taxon>Bacillaceae</taxon>
        <taxon>Lysinibacillus</taxon>
    </lineage>
</organism>
<keyword evidence="1" id="KW-0472">Membrane</keyword>
<dbReference type="RefSeq" id="WP_274793155.1">
    <property type="nucleotide sequence ID" value="NZ_CP113527.1"/>
</dbReference>
<gene>
    <name evidence="2" type="ORF">OU989_11370</name>
</gene>
<dbReference type="AlphaFoldDB" id="A0AAJ5RKG1"/>
<keyword evidence="1" id="KW-0812">Transmembrane</keyword>
<dbReference type="EMBL" id="CP113527">
    <property type="protein sequence ID" value="WDV04923.1"/>
    <property type="molecule type" value="Genomic_DNA"/>
</dbReference>
<dbReference type="KEGG" id="liu:OU989_11370"/>